<keyword evidence="2" id="KW-0963">Cytoplasm</keyword>
<feature type="coiled-coil region" evidence="6">
    <location>
        <begin position="26"/>
        <end position="53"/>
    </location>
</feature>
<evidence type="ECO:0000313" key="9">
    <source>
        <dbReference type="Proteomes" id="UP001196413"/>
    </source>
</evidence>
<feature type="coiled-coil region" evidence="6">
    <location>
        <begin position="114"/>
        <end position="183"/>
    </location>
</feature>
<gene>
    <name evidence="8" type="ORF">KIN20_003483</name>
</gene>
<dbReference type="Pfam" id="PF16641">
    <property type="entry name" value="CLIP1_ZNF"/>
    <property type="match status" value="2"/>
</dbReference>
<dbReference type="Proteomes" id="UP001196413">
    <property type="component" value="Unassembled WGS sequence"/>
</dbReference>
<name>A0AAD5LWU0_PARTN</name>
<sequence>MTIGGIPISQLSDERSDTESALTADINELKSRLTSVESDNEKYKKLLEEERVRDKANNDLVEKIRTELEENFFQTKEQLSSERFAFEEQITVANATIEEKDKLLSAALSSSVEAEELMKIRAELQLALKEAQDQKEIAERNNRVLEESVLSMKKELNGLKSDLEVLKNENISLQEALEAAHVEKAAAHEILSEKDKAFQSVKDFLMENLTALTAREEEKSTKEATSAFETESECSFLEDNELQGQLKALKDNIKATGEEHLRCAELEKQLKEAEAKIAAERDALLSKEEELVALNDNLRNIENKHKNEMDLLISKHSEHIEKLSSSLESMQLANQELLEKSSGLESKVADLDQNLLMGRQLFSEKEKELRDEIASATAQWKATEVLLKEELNKEREMNEKLSSEKKELERSVEMSEMELEKRSQEIASLRDKLSALTLDLTQAMEGRKQAEECLRQEKDAFTALQNIIDSSKLGEDALAKDLAAANTLSAERLSEMNRLQSMVKSLEEKLHMKDSLASELTSKLSDTEDRLTKLIEEREGDIEELGQSLSREKAIRLEAETDLRAKSEELAGLRQDVELLTKKSRELEELSEKLLSDLHQKDAQLEMARKDSESAAVQSLNKELAASNNLVKEYLDDKEKLSLEIEALSNRLASKEESEQLMRQELTAARLQIDQLSQEKQLLIDQEQKASASGDGSKVKVGTELTGAVDEARLVDEQRFVSKEEVEKLKEELAERQREVTSLRLNEVNANVLASEAKQKIELYNELEEDWKKKQLRLSEKIDELTTQLEQAKARTQCEEIDSLRKELAFSHSIIADQRRKVTALQEKIDSLDRISADSVTMGVPHIFSGRRESKPRMYCDICEVFDQHETEDCSKQSVEEEVYVRQNAKKPPLPQREYCDHCEVFGHDTIACGTHQNKKKNDYTF</sequence>
<comment type="caution">
    <text evidence="8">The sequence shown here is derived from an EMBL/GenBank/DDBJ whole genome shotgun (WGS) entry which is preliminary data.</text>
</comment>
<feature type="coiled-coil region" evidence="6">
    <location>
        <begin position="719"/>
        <end position="835"/>
    </location>
</feature>
<keyword evidence="9" id="KW-1185">Reference proteome</keyword>
<evidence type="ECO:0000256" key="5">
    <source>
        <dbReference type="ARBA" id="ARBA00023212"/>
    </source>
</evidence>
<evidence type="ECO:0000259" key="7">
    <source>
        <dbReference type="Pfam" id="PF16641"/>
    </source>
</evidence>
<feature type="domain" description="CLIP1 zinc knuckle" evidence="7">
    <location>
        <begin position="899"/>
        <end position="913"/>
    </location>
</feature>
<evidence type="ECO:0000256" key="2">
    <source>
        <dbReference type="ARBA" id="ARBA00022490"/>
    </source>
</evidence>
<dbReference type="AlphaFoldDB" id="A0AAD5LWU0"/>
<proteinExistence type="predicted"/>
<organism evidence="8 9">
    <name type="scientific">Parelaphostrongylus tenuis</name>
    <name type="common">Meningeal worm</name>
    <dbReference type="NCBI Taxonomy" id="148309"/>
    <lineage>
        <taxon>Eukaryota</taxon>
        <taxon>Metazoa</taxon>
        <taxon>Ecdysozoa</taxon>
        <taxon>Nematoda</taxon>
        <taxon>Chromadorea</taxon>
        <taxon>Rhabditida</taxon>
        <taxon>Rhabditina</taxon>
        <taxon>Rhabditomorpha</taxon>
        <taxon>Strongyloidea</taxon>
        <taxon>Metastrongylidae</taxon>
        <taxon>Parelaphostrongylus</taxon>
    </lineage>
</organism>
<keyword evidence="3" id="KW-0493">Microtubule</keyword>
<dbReference type="EMBL" id="JAHQIW010000452">
    <property type="protein sequence ID" value="KAJ1348227.1"/>
    <property type="molecule type" value="Genomic_DNA"/>
</dbReference>
<evidence type="ECO:0000256" key="6">
    <source>
        <dbReference type="SAM" id="Coils"/>
    </source>
</evidence>
<protein>
    <recommendedName>
        <fullName evidence="7">CLIP1 zinc knuckle domain-containing protein</fullName>
    </recommendedName>
</protein>
<accession>A0AAD5LWU0</accession>
<evidence type="ECO:0000256" key="1">
    <source>
        <dbReference type="ARBA" id="ARBA00004245"/>
    </source>
</evidence>
<comment type="subcellular location">
    <subcellularLocation>
        <location evidence="1">Cytoplasm</location>
        <location evidence="1">Cytoskeleton</location>
    </subcellularLocation>
</comment>
<evidence type="ECO:0000256" key="4">
    <source>
        <dbReference type="ARBA" id="ARBA00023054"/>
    </source>
</evidence>
<dbReference type="GO" id="GO:0005874">
    <property type="term" value="C:microtubule"/>
    <property type="evidence" value="ECO:0007669"/>
    <property type="project" value="UniProtKB-KW"/>
</dbReference>
<feature type="domain" description="CLIP1 zinc knuckle" evidence="7">
    <location>
        <begin position="857"/>
        <end position="874"/>
    </location>
</feature>
<evidence type="ECO:0000256" key="3">
    <source>
        <dbReference type="ARBA" id="ARBA00022701"/>
    </source>
</evidence>
<feature type="coiled-coil region" evidence="6">
    <location>
        <begin position="239"/>
        <end position="439"/>
    </location>
</feature>
<reference evidence="8" key="1">
    <citation type="submission" date="2021-06" db="EMBL/GenBank/DDBJ databases">
        <title>Parelaphostrongylus tenuis whole genome reference sequence.</title>
        <authorList>
            <person name="Garwood T.J."/>
            <person name="Larsen P.A."/>
            <person name="Fountain-Jones N.M."/>
            <person name="Garbe J.R."/>
            <person name="Macchietto M.G."/>
            <person name="Kania S.A."/>
            <person name="Gerhold R.W."/>
            <person name="Richards J.E."/>
            <person name="Wolf T.M."/>
        </authorList>
    </citation>
    <scope>NUCLEOTIDE SEQUENCE</scope>
    <source>
        <strain evidence="8">MNPRO001-30</strain>
        <tissue evidence="8">Meninges</tissue>
    </source>
</reference>
<keyword evidence="4 6" id="KW-0175">Coiled coil</keyword>
<feature type="coiled-coil region" evidence="6">
    <location>
        <begin position="517"/>
        <end position="686"/>
    </location>
</feature>
<evidence type="ECO:0000313" key="8">
    <source>
        <dbReference type="EMBL" id="KAJ1348227.1"/>
    </source>
</evidence>
<dbReference type="InterPro" id="IPR032108">
    <property type="entry name" value="CLIP1_ZNF"/>
</dbReference>
<keyword evidence="5" id="KW-0206">Cytoskeleton</keyword>